<accession>A0A919G9R1</accession>
<dbReference type="Gene3D" id="3.20.20.140">
    <property type="entry name" value="Metal-dependent hydrolases"/>
    <property type="match status" value="1"/>
</dbReference>
<dbReference type="Gene3D" id="2.30.40.10">
    <property type="entry name" value="Urease, subunit C, domain 1"/>
    <property type="match status" value="1"/>
</dbReference>
<dbReference type="SUPFAM" id="SSF51338">
    <property type="entry name" value="Composite domain of metallo-dependent hydrolases"/>
    <property type="match status" value="2"/>
</dbReference>
<dbReference type="NCBIfam" id="NF006681">
    <property type="entry name" value="PRK09229.1-2"/>
    <property type="match status" value="1"/>
</dbReference>
<dbReference type="InterPro" id="IPR011059">
    <property type="entry name" value="Metal-dep_hydrolase_composite"/>
</dbReference>
<dbReference type="Proteomes" id="UP000603708">
    <property type="component" value="Unassembled WGS sequence"/>
</dbReference>
<gene>
    <name evidence="4" type="ORF">GCM10018793_33660</name>
</gene>
<evidence type="ECO:0000313" key="4">
    <source>
        <dbReference type="EMBL" id="GHH79905.1"/>
    </source>
</evidence>
<evidence type="ECO:0000313" key="5">
    <source>
        <dbReference type="Proteomes" id="UP000603708"/>
    </source>
</evidence>
<protein>
    <submittedName>
        <fullName evidence="4">Formimidoylglutamate deiminase</fullName>
    </submittedName>
</protein>
<evidence type="ECO:0000256" key="1">
    <source>
        <dbReference type="ARBA" id="ARBA00022801"/>
    </source>
</evidence>
<dbReference type="SUPFAM" id="SSF51556">
    <property type="entry name" value="Metallo-dependent hydrolases"/>
    <property type="match status" value="1"/>
</dbReference>
<dbReference type="EMBL" id="BNCD01000009">
    <property type="protein sequence ID" value="GHH79905.1"/>
    <property type="molecule type" value="Genomic_DNA"/>
</dbReference>
<dbReference type="InterPro" id="IPR006680">
    <property type="entry name" value="Amidohydro-rel"/>
</dbReference>
<proteinExistence type="predicted"/>
<name>A0A919G9R1_9ACTN</name>
<dbReference type="InterPro" id="IPR032466">
    <property type="entry name" value="Metal_Hydrolase"/>
</dbReference>
<evidence type="ECO:0000256" key="2">
    <source>
        <dbReference type="SAM" id="MobiDB-lite"/>
    </source>
</evidence>
<dbReference type="PANTHER" id="PTHR43794:SF11">
    <property type="entry name" value="AMIDOHYDROLASE-RELATED DOMAIN-CONTAINING PROTEIN"/>
    <property type="match status" value="1"/>
</dbReference>
<organism evidence="4 5">
    <name type="scientific">Streptomyces sulfonofaciens</name>
    <dbReference type="NCBI Taxonomy" id="68272"/>
    <lineage>
        <taxon>Bacteria</taxon>
        <taxon>Bacillati</taxon>
        <taxon>Actinomycetota</taxon>
        <taxon>Actinomycetes</taxon>
        <taxon>Kitasatosporales</taxon>
        <taxon>Streptomycetaceae</taxon>
        <taxon>Streptomyces</taxon>
    </lineage>
</organism>
<dbReference type="InterPro" id="IPR050287">
    <property type="entry name" value="MTA/SAH_deaminase"/>
</dbReference>
<feature type="domain" description="Amidohydrolase-related" evidence="3">
    <location>
        <begin position="76"/>
        <end position="443"/>
    </location>
</feature>
<dbReference type="AlphaFoldDB" id="A0A919G9R1"/>
<dbReference type="GO" id="GO:0016810">
    <property type="term" value="F:hydrolase activity, acting on carbon-nitrogen (but not peptide) bonds"/>
    <property type="evidence" value="ECO:0007669"/>
    <property type="project" value="InterPro"/>
</dbReference>
<dbReference type="Pfam" id="PF01979">
    <property type="entry name" value="Amidohydro_1"/>
    <property type="match status" value="1"/>
</dbReference>
<feature type="region of interest" description="Disordered" evidence="2">
    <location>
        <begin position="1"/>
        <end position="22"/>
    </location>
</feature>
<reference evidence="4" key="1">
    <citation type="journal article" date="2014" name="Int. J. Syst. Evol. Microbiol.">
        <title>Complete genome sequence of Corynebacterium casei LMG S-19264T (=DSM 44701T), isolated from a smear-ripened cheese.</title>
        <authorList>
            <consortium name="US DOE Joint Genome Institute (JGI-PGF)"/>
            <person name="Walter F."/>
            <person name="Albersmeier A."/>
            <person name="Kalinowski J."/>
            <person name="Ruckert C."/>
        </authorList>
    </citation>
    <scope>NUCLEOTIDE SEQUENCE</scope>
    <source>
        <strain evidence="4">JCM 5069</strain>
    </source>
</reference>
<reference evidence="4" key="2">
    <citation type="submission" date="2020-09" db="EMBL/GenBank/DDBJ databases">
        <authorList>
            <person name="Sun Q."/>
            <person name="Ohkuma M."/>
        </authorList>
    </citation>
    <scope>NUCLEOTIDE SEQUENCE</scope>
    <source>
        <strain evidence="4">JCM 5069</strain>
    </source>
</reference>
<keyword evidence="1" id="KW-0378">Hydrolase</keyword>
<feature type="compositionally biased region" description="Basic and acidic residues" evidence="2">
    <location>
        <begin position="8"/>
        <end position="19"/>
    </location>
</feature>
<sequence>MTAGDGTGQDHDAARRTDEGPQVTTDTTTYWLEYAWLATHVEPAVAVDVRDGRITAVRTGVAAPPAGAEPLRGLTVPGLANAHSHAFHRALRGTVQVGTGTFWTWRELMYSVADRLTPDTYHRLARAVYAEMALAGITAVGEFHYLHHAPGGRPYAEPNAMGEALIAAAAEAGIRITLLDAAYLSAGFGAPPDVHQLRFCDGTAEAWAERASALEDRPHARIGAAVHSVRAVPADQLGTVADWARARGAVLHVHVSEQTRENDDCRAAHGCTPARLLADHGVLGPRTTGVHHTHLTEDDIRLIGASRTGTCMCPTTERDLADGIGPAAELQRAGSTLSLGTDSHAVIDLLEEARAMELDERLRTRRRGHWTAAALLRAATADGHAALGWPDAGTIEPGACADFATVALDSVRTAGAPARMGAEIAVFAGTGADIRHTVVAGRHVVRDGAHTLVPDVPAALTDAIAALSA</sequence>
<dbReference type="InterPro" id="IPR010252">
    <property type="entry name" value="HutF"/>
</dbReference>
<keyword evidence="5" id="KW-1185">Reference proteome</keyword>
<dbReference type="NCBIfam" id="TIGR02022">
    <property type="entry name" value="hutF"/>
    <property type="match status" value="1"/>
</dbReference>
<evidence type="ECO:0000259" key="3">
    <source>
        <dbReference type="Pfam" id="PF01979"/>
    </source>
</evidence>
<dbReference type="PANTHER" id="PTHR43794">
    <property type="entry name" value="AMINOHYDROLASE SSNA-RELATED"/>
    <property type="match status" value="1"/>
</dbReference>
<comment type="caution">
    <text evidence="4">The sequence shown here is derived from an EMBL/GenBank/DDBJ whole genome shotgun (WGS) entry which is preliminary data.</text>
</comment>